<dbReference type="Proteomes" id="UP000281553">
    <property type="component" value="Unassembled WGS sequence"/>
</dbReference>
<dbReference type="EMBL" id="UYRU01083957">
    <property type="protein sequence ID" value="VDN33574.1"/>
    <property type="molecule type" value="Genomic_DNA"/>
</dbReference>
<dbReference type="Gene3D" id="1.20.1270.60">
    <property type="entry name" value="Arfaptin homology (AH) domain/BAR domain"/>
    <property type="match status" value="1"/>
</dbReference>
<protein>
    <submittedName>
        <fullName evidence="1">Uncharacterized protein</fullName>
    </submittedName>
</protein>
<dbReference type="InterPro" id="IPR027267">
    <property type="entry name" value="AH/BAR_dom_sf"/>
</dbReference>
<gene>
    <name evidence="1" type="ORF">DILT_LOCUS16272</name>
</gene>
<organism evidence="1 2">
    <name type="scientific">Dibothriocephalus latus</name>
    <name type="common">Fish tapeworm</name>
    <name type="synonym">Diphyllobothrium latum</name>
    <dbReference type="NCBI Taxonomy" id="60516"/>
    <lineage>
        <taxon>Eukaryota</taxon>
        <taxon>Metazoa</taxon>
        <taxon>Spiralia</taxon>
        <taxon>Lophotrochozoa</taxon>
        <taxon>Platyhelminthes</taxon>
        <taxon>Cestoda</taxon>
        <taxon>Eucestoda</taxon>
        <taxon>Diphyllobothriidea</taxon>
        <taxon>Diphyllobothriidae</taxon>
        <taxon>Dibothriocephalus</taxon>
    </lineage>
</organism>
<dbReference type="OrthoDB" id="9976382at2759"/>
<accession>A0A3P7MV08</accession>
<dbReference type="GO" id="GO:0042147">
    <property type="term" value="P:retrograde transport, endosome to Golgi"/>
    <property type="evidence" value="ECO:0007669"/>
    <property type="project" value="TreeGrafter"/>
</dbReference>
<evidence type="ECO:0000313" key="1">
    <source>
        <dbReference type="EMBL" id="VDN33574.1"/>
    </source>
</evidence>
<keyword evidence="2" id="KW-1185">Reference proteome</keyword>
<name>A0A3P7MV08_DIBLA</name>
<dbReference type="GO" id="GO:0005829">
    <property type="term" value="C:cytosol"/>
    <property type="evidence" value="ECO:0007669"/>
    <property type="project" value="GOC"/>
</dbReference>
<evidence type="ECO:0000313" key="2">
    <source>
        <dbReference type="Proteomes" id="UP000281553"/>
    </source>
</evidence>
<reference evidence="1 2" key="1">
    <citation type="submission" date="2018-11" db="EMBL/GenBank/DDBJ databases">
        <authorList>
            <consortium name="Pathogen Informatics"/>
        </authorList>
    </citation>
    <scope>NUCLEOTIDE SEQUENCE [LARGE SCALE GENOMIC DNA]</scope>
</reference>
<sequence>MEMRIAADEDLKLTDTLMYYTNASAAVKSLLYRRSRSLADYQNVNKALDKARAKQRDIANVDAHQAETHKHFMEISESERRGG</sequence>
<proteinExistence type="predicted"/>
<dbReference type="PANTHER" id="PTHR45850">
    <property type="entry name" value="SORTING NEXIN FAMILY MEMBER"/>
    <property type="match status" value="1"/>
</dbReference>
<dbReference type="PANTHER" id="PTHR45850:SF1">
    <property type="entry name" value="SORTING NEXIN 6, ISOFORM B"/>
    <property type="match status" value="1"/>
</dbReference>
<dbReference type="GO" id="GO:0005768">
    <property type="term" value="C:endosome"/>
    <property type="evidence" value="ECO:0007669"/>
    <property type="project" value="TreeGrafter"/>
</dbReference>
<dbReference type="AlphaFoldDB" id="A0A3P7MV08"/>